<dbReference type="InterPro" id="IPR027093">
    <property type="entry name" value="EAF_fam"/>
</dbReference>
<keyword evidence="4" id="KW-0597">Phosphoprotein</keyword>
<feature type="compositionally biased region" description="Acidic residues" evidence="10">
    <location>
        <begin position="196"/>
        <end position="215"/>
    </location>
</feature>
<keyword evidence="7" id="KW-0804">Transcription</keyword>
<evidence type="ECO:0000256" key="4">
    <source>
        <dbReference type="ARBA" id="ARBA00022553"/>
    </source>
</evidence>
<keyword evidence="12" id="KW-1185">Reference proteome</keyword>
<keyword evidence="5" id="KW-0805">Transcription regulation</keyword>
<reference evidence="13" key="1">
    <citation type="submission" date="2017-02" db="UniProtKB">
        <authorList>
            <consortium name="WormBaseParasite"/>
        </authorList>
    </citation>
    <scope>IDENTIFICATION</scope>
</reference>
<keyword evidence="6" id="KW-0010">Activator</keyword>
<evidence type="ECO:0000256" key="6">
    <source>
        <dbReference type="ARBA" id="ARBA00023159"/>
    </source>
</evidence>
<evidence type="ECO:0000313" key="13">
    <source>
        <dbReference type="WBParaSite" id="SMUV_0000728001-mRNA-1"/>
    </source>
</evidence>
<organism evidence="12 13">
    <name type="scientific">Syphacia muris</name>
    <dbReference type="NCBI Taxonomy" id="451379"/>
    <lineage>
        <taxon>Eukaryota</taxon>
        <taxon>Metazoa</taxon>
        <taxon>Ecdysozoa</taxon>
        <taxon>Nematoda</taxon>
        <taxon>Chromadorea</taxon>
        <taxon>Rhabditida</taxon>
        <taxon>Spirurina</taxon>
        <taxon>Oxyuridomorpha</taxon>
        <taxon>Oxyuroidea</taxon>
        <taxon>Oxyuridae</taxon>
        <taxon>Syphacia</taxon>
    </lineage>
</organism>
<dbReference type="InterPro" id="IPR019194">
    <property type="entry name" value="Tscrpt_elong_fac_Eaf_N"/>
</dbReference>
<evidence type="ECO:0000256" key="8">
    <source>
        <dbReference type="ARBA" id="ARBA00023242"/>
    </source>
</evidence>
<evidence type="ECO:0000256" key="3">
    <source>
        <dbReference type="ARBA" id="ARBA00021452"/>
    </source>
</evidence>
<evidence type="ECO:0000256" key="10">
    <source>
        <dbReference type="SAM" id="MobiDB-lite"/>
    </source>
</evidence>
<dbReference type="Pfam" id="PF09816">
    <property type="entry name" value="EAF"/>
    <property type="match status" value="1"/>
</dbReference>
<keyword evidence="8" id="KW-0539">Nucleus</keyword>
<comment type="subcellular location">
    <subcellularLocation>
        <location evidence="1">Nucleus</location>
    </subcellularLocation>
</comment>
<dbReference type="WBParaSite" id="SMUV_0000728001-mRNA-1">
    <property type="protein sequence ID" value="SMUV_0000728001-mRNA-1"/>
    <property type="gene ID" value="SMUV_0000728001"/>
</dbReference>
<comment type="function">
    <text evidence="9">Promotes transcriptional elongation by Su(Tpl)/ELL. Essential for development.</text>
</comment>
<accession>A0A0N5ARD5</accession>
<name>A0A0N5ARD5_9BILA</name>
<dbReference type="Proteomes" id="UP000046393">
    <property type="component" value="Unplaced"/>
</dbReference>
<evidence type="ECO:0000256" key="9">
    <source>
        <dbReference type="ARBA" id="ARBA00025617"/>
    </source>
</evidence>
<feature type="compositionally biased region" description="Low complexity" evidence="10">
    <location>
        <begin position="149"/>
        <end position="160"/>
    </location>
</feature>
<evidence type="ECO:0000256" key="2">
    <source>
        <dbReference type="ARBA" id="ARBA00007798"/>
    </source>
</evidence>
<dbReference type="GO" id="GO:0032783">
    <property type="term" value="C:super elongation complex"/>
    <property type="evidence" value="ECO:0007669"/>
    <property type="project" value="InterPro"/>
</dbReference>
<dbReference type="PANTHER" id="PTHR15970">
    <property type="entry name" value="ELL-ASSOCIATED FACTOR EAF"/>
    <property type="match status" value="1"/>
</dbReference>
<evidence type="ECO:0000256" key="7">
    <source>
        <dbReference type="ARBA" id="ARBA00023163"/>
    </source>
</evidence>
<evidence type="ECO:0000313" key="12">
    <source>
        <dbReference type="Proteomes" id="UP000046393"/>
    </source>
</evidence>
<dbReference type="GO" id="GO:0006368">
    <property type="term" value="P:transcription elongation by RNA polymerase II"/>
    <property type="evidence" value="ECO:0007669"/>
    <property type="project" value="InterPro"/>
</dbReference>
<evidence type="ECO:0000256" key="5">
    <source>
        <dbReference type="ARBA" id="ARBA00023015"/>
    </source>
</evidence>
<feature type="domain" description="Transcription elongation factor Eaf N-terminal" evidence="11">
    <location>
        <begin position="12"/>
        <end position="110"/>
    </location>
</feature>
<proteinExistence type="inferred from homology"/>
<dbReference type="AlphaFoldDB" id="A0A0N5ARD5"/>
<evidence type="ECO:0000256" key="1">
    <source>
        <dbReference type="ARBA" id="ARBA00004123"/>
    </source>
</evidence>
<feature type="compositionally biased region" description="Polar residues" evidence="10">
    <location>
        <begin position="178"/>
        <end position="189"/>
    </location>
</feature>
<dbReference type="GO" id="GO:0003711">
    <property type="term" value="F:transcription elongation factor activity"/>
    <property type="evidence" value="ECO:0007669"/>
    <property type="project" value="TreeGrafter"/>
</dbReference>
<dbReference type="STRING" id="451379.A0A0N5ARD5"/>
<sequence length="234" mass="25703">MAEAREIPAGTYNLKLGETFQNNEEKSAYHTLRFDFKPKSVASESETFLAFGGNGDVQVAVPGEGDSLTIYKGSQKAVKQDKECLLFFDPDTGELRLEKLTSNISVKKTRLVVLFRDTDETNVNFLRNEIQKLRGASNVDDEEMDDGRSTSSSSSSSSSDSSDRDSDSDSSSGETPAGVSSNDNKNVSSHFGEMETSSDEEDVNNSGSGEDDDDLQGWHSFFHTVLFYLIIKAR</sequence>
<evidence type="ECO:0000259" key="11">
    <source>
        <dbReference type="Pfam" id="PF09816"/>
    </source>
</evidence>
<feature type="region of interest" description="Disordered" evidence="10">
    <location>
        <begin position="136"/>
        <end position="215"/>
    </location>
</feature>
<comment type="similarity">
    <text evidence="2">Belongs to the EAF family.</text>
</comment>
<dbReference type="PANTHER" id="PTHR15970:SF2">
    <property type="entry name" value="ELL-ASSOCIATED FACTOR EAF"/>
    <property type="match status" value="1"/>
</dbReference>
<protein>
    <recommendedName>
        <fullName evidence="3">Ell-associated factor Eaf</fullName>
    </recommendedName>
</protein>